<evidence type="ECO:0000313" key="2">
    <source>
        <dbReference type="EMBL" id="KEP99874.1"/>
    </source>
</evidence>
<evidence type="ECO:0000259" key="1">
    <source>
        <dbReference type="Pfam" id="PF00117"/>
    </source>
</evidence>
<dbReference type="AlphaFoldDB" id="A0A074VBR6"/>
<keyword evidence="2" id="KW-0315">Glutamine amidotransferase</keyword>
<dbReference type="EMBL" id="AVQL01000456">
    <property type="protein sequence ID" value="KEP99874.1"/>
    <property type="molecule type" value="Genomic_DNA"/>
</dbReference>
<dbReference type="InterPro" id="IPR044992">
    <property type="entry name" value="ChyE-like"/>
</dbReference>
<feature type="domain" description="Glutamine amidotransferase" evidence="1">
    <location>
        <begin position="42"/>
        <end position="188"/>
    </location>
</feature>
<dbReference type="FunFam" id="3.40.50.880:FF:000033">
    <property type="entry name" value="Glutamine amidotransferase class-I"/>
    <property type="match status" value="1"/>
</dbReference>
<dbReference type="CDD" id="cd01741">
    <property type="entry name" value="GATase1_1"/>
    <property type="match status" value="1"/>
</dbReference>
<dbReference type="PANTHER" id="PTHR42695">
    <property type="entry name" value="GLUTAMINE AMIDOTRANSFERASE YLR126C-RELATED"/>
    <property type="match status" value="1"/>
</dbReference>
<dbReference type="GO" id="GO:0016740">
    <property type="term" value="F:transferase activity"/>
    <property type="evidence" value="ECO:0007669"/>
    <property type="project" value="UniProtKB-KW"/>
</dbReference>
<evidence type="ECO:0000313" key="3">
    <source>
        <dbReference type="Proteomes" id="UP000027644"/>
    </source>
</evidence>
<dbReference type="PANTHER" id="PTHR42695:SF5">
    <property type="entry name" value="GLUTAMINE AMIDOTRANSFERASE YLR126C-RELATED"/>
    <property type="match status" value="1"/>
</dbReference>
<reference evidence="2 3" key="1">
    <citation type="journal article" date="2014" name="PLoS Genet.">
        <title>Hidden diversity in honey bee gut symbionts detected by single-cell genomics.</title>
        <authorList>
            <person name="Engel P."/>
            <person name="Stepanauskas R."/>
            <person name="Moran N."/>
        </authorList>
    </citation>
    <scope>NUCLEOTIDE SEQUENCE [LARGE SCALE GENOMIC DNA]</scope>
    <source>
        <strain evidence="2 3">SCGC AB-598-J21</strain>
    </source>
</reference>
<dbReference type="Pfam" id="PF00117">
    <property type="entry name" value="GATase"/>
    <property type="match status" value="1"/>
</dbReference>
<dbReference type="Proteomes" id="UP000027644">
    <property type="component" value="Unassembled WGS sequence"/>
</dbReference>
<dbReference type="Gene3D" id="3.40.50.880">
    <property type="match status" value="1"/>
</dbReference>
<protein>
    <submittedName>
        <fullName evidence="2">GMP synthase-Glutamine amidotransferase domain</fullName>
    </submittedName>
</protein>
<dbReference type="InterPro" id="IPR017926">
    <property type="entry name" value="GATASE"/>
</dbReference>
<accession>A0A074VBR6</accession>
<dbReference type="SUPFAM" id="SSF52317">
    <property type="entry name" value="Class I glutamine amidotransferase-like"/>
    <property type="match status" value="1"/>
</dbReference>
<dbReference type="NCBIfam" id="NF006098">
    <property type="entry name" value="PRK08250.1"/>
    <property type="match status" value="1"/>
</dbReference>
<dbReference type="InterPro" id="IPR029062">
    <property type="entry name" value="Class_I_gatase-like"/>
</dbReference>
<proteinExistence type="predicted"/>
<comment type="caution">
    <text evidence="2">The sequence shown here is derived from an EMBL/GenBank/DDBJ whole genome shotgun (WGS) entry which is preliminary data.</text>
</comment>
<keyword evidence="2" id="KW-0808">Transferase</keyword>
<gene>
    <name evidence="2" type="ORF">SASC598J21_023110</name>
</gene>
<dbReference type="PROSITE" id="PS51273">
    <property type="entry name" value="GATASE_TYPE_1"/>
    <property type="match status" value="1"/>
</dbReference>
<sequence>MRVHFIIHQDYEEAAACEEWAISRDYQISHSRVYLGDKLPESAAGFDMLIIMGGPQSPVTTIEECPYFDTNAEQSLILSAINNGKAVLGICLGAQLIGQALNGMYEHSPNKEIGYFPIYLTHAGMADELISHFDKEMLVAHWHGDMPGLTEQAQVLAYSKGCPRQIIRYAPLVYGFQCHLELNAKAIDKLISASASELEKAADYPFIQSAEEIRYFDYSVMNQQLFIFMDKLMRLYQNNIE</sequence>
<name>A0A074VBR6_9NEIS</name>
<dbReference type="GO" id="GO:0005829">
    <property type="term" value="C:cytosol"/>
    <property type="evidence" value="ECO:0007669"/>
    <property type="project" value="TreeGrafter"/>
</dbReference>
<organism evidence="2 3">
    <name type="scientific">Snodgrassella alvi SCGC AB-598-J21</name>
    <dbReference type="NCBI Taxonomy" id="1385367"/>
    <lineage>
        <taxon>Bacteria</taxon>
        <taxon>Pseudomonadati</taxon>
        <taxon>Pseudomonadota</taxon>
        <taxon>Betaproteobacteria</taxon>
        <taxon>Neisseriales</taxon>
        <taxon>Neisseriaceae</taxon>
        <taxon>Snodgrassella</taxon>
    </lineage>
</organism>